<proteinExistence type="predicted"/>
<dbReference type="RefSeq" id="WP_237338162.1">
    <property type="nucleotide sequence ID" value="NZ_BAABCM010000004.1"/>
</dbReference>
<name>A0ABP7I8L8_9PSEU</name>
<gene>
    <name evidence="2" type="ORF">GCM10022380_32490</name>
</gene>
<keyword evidence="1" id="KW-0812">Transmembrane</keyword>
<protein>
    <submittedName>
        <fullName evidence="2">Uncharacterized protein</fullName>
    </submittedName>
</protein>
<sequence length="104" mass="10599">MTAPDPLRPRPGVAFLGFALAAGLLIGVVVALARDAITGWHAGEYTYAFIGVTFGAIIGGCLCRLARPPWRSLGSGLLLGGALGFAALVAAGVVLYIGLTQWSS</sequence>
<keyword evidence="1" id="KW-0472">Membrane</keyword>
<keyword evidence="3" id="KW-1185">Reference proteome</keyword>
<reference evidence="3" key="1">
    <citation type="journal article" date="2019" name="Int. J. Syst. Evol. Microbiol.">
        <title>The Global Catalogue of Microorganisms (GCM) 10K type strain sequencing project: providing services to taxonomists for standard genome sequencing and annotation.</title>
        <authorList>
            <consortium name="The Broad Institute Genomics Platform"/>
            <consortium name="The Broad Institute Genome Sequencing Center for Infectious Disease"/>
            <person name="Wu L."/>
            <person name="Ma J."/>
        </authorList>
    </citation>
    <scope>NUCLEOTIDE SEQUENCE [LARGE SCALE GENOMIC DNA]</scope>
    <source>
        <strain evidence="3">JCM 17017</strain>
    </source>
</reference>
<accession>A0ABP7I8L8</accession>
<feature type="transmembrane region" description="Helical" evidence="1">
    <location>
        <begin position="45"/>
        <end position="65"/>
    </location>
</feature>
<keyword evidence="1" id="KW-1133">Transmembrane helix</keyword>
<organism evidence="2 3">
    <name type="scientific">Amycolatopsis tucumanensis</name>
    <dbReference type="NCBI Taxonomy" id="401106"/>
    <lineage>
        <taxon>Bacteria</taxon>
        <taxon>Bacillati</taxon>
        <taxon>Actinomycetota</taxon>
        <taxon>Actinomycetes</taxon>
        <taxon>Pseudonocardiales</taxon>
        <taxon>Pseudonocardiaceae</taxon>
        <taxon>Amycolatopsis</taxon>
    </lineage>
</organism>
<feature type="transmembrane region" description="Helical" evidence="1">
    <location>
        <begin position="12"/>
        <end position="33"/>
    </location>
</feature>
<dbReference type="EMBL" id="BAABCM010000004">
    <property type="protein sequence ID" value="GAA3812263.1"/>
    <property type="molecule type" value="Genomic_DNA"/>
</dbReference>
<evidence type="ECO:0000256" key="1">
    <source>
        <dbReference type="SAM" id="Phobius"/>
    </source>
</evidence>
<comment type="caution">
    <text evidence="2">The sequence shown here is derived from an EMBL/GenBank/DDBJ whole genome shotgun (WGS) entry which is preliminary data.</text>
</comment>
<evidence type="ECO:0000313" key="2">
    <source>
        <dbReference type="EMBL" id="GAA3812263.1"/>
    </source>
</evidence>
<evidence type="ECO:0000313" key="3">
    <source>
        <dbReference type="Proteomes" id="UP001501624"/>
    </source>
</evidence>
<feature type="transmembrane region" description="Helical" evidence="1">
    <location>
        <begin position="77"/>
        <end position="99"/>
    </location>
</feature>
<dbReference type="Proteomes" id="UP001501624">
    <property type="component" value="Unassembled WGS sequence"/>
</dbReference>